<evidence type="ECO:0000256" key="1">
    <source>
        <dbReference type="SAM" id="MobiDB-lite"/>
    </source>
</evidence>
<dbReference type="EMBL" id="LGUB01001493">
    <property type="protein sequence ID" value="KRH91818.1"/>
    <property type="molecule type" value="Genomic_DNA"/>
</dbReference>
<dbReference type="OrthoDB" id="2193813at2759"/>
<dbReference type="AlphaFoldDB" id="A0A0R0LR42"/>
<proteinExistence type="predicted"/>
<dbReference type="Proteomes" id="UP000051530">
    <property type="component" value="Unassembled WGS sequence"/>
</dbReference>
<sequence length="172" mass="21023">GKYEKWIFDFVKKLLDEKYQQENDIEENDQQENDQQEKYQENEQEKYQETDQETEKSFHMEHSSEKDEIKVENDYDRSFENKSDQTLIKSEESKKYLIATPIDKYVHIYEHLPSFPPSHTFRRTITKESVDYSCEKLKKRIEESLRAENNLFKMMRGRNFINFLYQNDDGFN</sequence>
<feature type="compositionally biased region" description="Basic and acidic residues" evidence="1">
    <location>
        <begin position="35"/>
        <end position="76"/>
    </location>
</feature>
<feature type="non-terminal residue" evidence="3">
    <location>
        <position position="1"/>
    </location>
</feature>
<comment type="caution">
    <text evidence="3">The sequence shown here is derived from an EMBL/GenBank/DDBJ whole genome shotgun (WGS) entry which is preliminary data.</text>
</comment>
<accession>A0A0R0LR42</accession>
<dbReference type="VEuPathDB" id="MicrosporidiaDB:M153_23473000584"/>
<feature type="domain" description="Transcription factor TFIID subunit 8 C-terminal" evidence="2">
    <location>
        <begin position="107"/>
        <end position="154"/>
    </location>
</feature>
<gene>
    <name evidence="3" type="ORF">M153_23473000584</name>
</gene>
<dbReference type="InterPro" id="IPR019473">
    <property type="entry name" value="TFIID_su8_C"/>
</dbReference>
<reference evidence="3 4" key="1">
    <citation type="submission" date="2015-07" db="EMBL/GenBank/DDBJ databases">
        <title>The genome of Pseudoloma neurophilia, a relevant intracellular parasite of the zebrafish.</title>
        <authorList>
            <person name="Ndikumana S."/>
            <person name="Pelin A."/>
            <person name="Sanders J."/>
            <person name="Corradi N."/>
        </authorList>
    </citation>
    <scope>NUCLEOTIDE SEQUENCE [LARGE SCALE GENOMIC DNA]</scope>
    <source>
        <strain evidence="3 4">MK1</strain>
    </source>
</reference>
<dbReference type="CDD" id="cd08049">
    <property type="entry name" value="TAF8"/>
    <property type="match status" value="1"/>
</dbReference>
<feature type="compositionally biased region" description="Acidic residues" evidence="1">
    <location>
        <begin position="23"/>
        <end position="34"/>
    </location>
</feature>
<name>A0A0R0LR42_9MICR</name>
<keyword evidence="4" id="KW-1185">Reference proteome</keyword>
<dbReference type="Pfam" id="PF10406">
    <property type="entry name" value="TAF8_C"/>
    <property type="match status" value="1"/>
</dbReference>
<organism evidence="3 4">
    <name type="scientific">Pseudoloma neurophilia</name>
    <dbReference type="NCBI Taxonomy" id="146866"/>
    <lineage>
        <taxon>Eukaryota</taxon>
        <taxon>Fungi</taxon>
        <taxon>Fungi incertae sedis</taxon>
        <taxon>Microsporidia</taxon>
        <taxon>Pseudoloma</taxon>
    </lineage>
</organism>
<evidence type="ECO:0000313" key="4">
    <source>
        <dbReference type="Proteomes" id="UP000051530"/>
    </source>
</evidence>
<protein>
    <recommendedName>
        <fullName evidence="2">Transcription factor TFIID subunit 8 C-terminal domain-containing protein</fullName>
    </recommendedName>
</protein>
<evidence type="ECO:0000313" key="3">
    <source>
        <dbReference type="EMBL" id="KRH91818.1"/>
    </source>
</evidence>
<feature type="region of interest" description="Disordered" evidence="1">
    <location>
        <begin position="21"/>
        <end position="76"/>
    </location>
</feature>
<evidence type="ECO:0000259" key="2">
    <source>
        <dbReference type="Pfam" id="PF10406"/>
    </source>
</evidence>